<dbReference type="EMBL" id="BPEU01000013">
    <property type="protein sequence ID" value="GIU41100.1"/>
    <property type="molecule type" value="Genomic_DNA"/>
</dbReference>
<evidence type="ECO:0008006" key="3">
    <source>
        <dbReference type="Google" id="ProtNLM"/>
    </source>
</evidence>
<evidence type="ECO:0000313" key="2">
    <source>
        <dbReference type="Proteomes" id="UP000773469"/>
    </source>
</evidence>
<proteinExistence type="predicted"/>
<gene>
    <name evidence="1" type="ORF">TUM3794_20790</name>
</gene>
<accession>A0ABQ4P0R7</accession>
<dbReference type="RefSeq" id="WP_220756957.1">
    <property type="nucleotide sequence ID" value="NZ_BPEU01000013.1"/>
</dbReference>
<organism evidence="1 2">
    <name type="scientific">Shewanella colwelliana</name>
    <name type="common">Alteromonas colwelliana</name>
    <dbReference type="NCBI Taxonomy" id="23"/>
    <lineage>
        <taxon>Bacteria</taxon>
        <taxon>Pseudomonadati</taxon>
        <taxon>Pseudomonadota</taxon>
        <taxon>Gammaproteobacteria</taxon>
        <taxon>Alteromonadales</taxon>
        <taxon>Shewanellaceae</taxon>
        <taxon>Shewanella</taxon>
    </lineage>
</organism>
<keyword evidence="2" id="KW-1185">Reference proteome</keyword>
<comment type="caution">
    <text evidence="1">The sequence shown here is derived from an EMBL/GenBank/DDBJ whole genome shotgun (WGS) entry which is preliminary data.</text>
</comment>
<name>A0ABQ4P0R7_SHECO</name>
<protein>
    <recommendedName>
        <fullName evidence="3">Polymerase beta nucleotidyltransferase domain-containing protein</fullName>
    </recommendedName>
</protein>
<sequence length="100" mass="11441">MKEFDELQNSLMIVEGIASHIQKEFFSLSNICSSSFYVFLRQRGLTFASFLALHTDLSDLLTLDISHDIDLVIRVRNSIMFIDHCLLDVIEFEGEVLEVG</sequence>
<evidence type="ECO:0000313" key="1">
    <source>
        <dbReference type="EMBL" id="GIU41100.1"/>
    </source>
</evidence>
<dbReference type="Proteomes" id="UP000773469">
    <property type="component" value="Unassembled WGS sequence"/>
</dbReference>
<reference evidence="1 2" key="1">
    <citation type="submission" date="2021-05" db="EMBL/GenBank/DDBJ databases">
        <title>Molecular characterization for Shewanella algae harboring chromosomal blaOXA-55-like strains isolated from clinical and environment sample.</title>
        <authorList>
            <person name="Ohama Y."/>
            <person name="Aoki K."/>
            <person name="Harada S."/>
            <person name="Moriya K."/>
            <person name="Ishii Y."/>
            <person name="Tateda K."/>
        </authorList>
    </citation>
    <scope>NUCLEOTIDE SEQUENCE [LARGE SCALE GENOMIC DNA]</scope>
    <source>
        <strain evidence="1 2">MBTL60-118</strain>
    </source>
</reference>